<accession>F2E4H5</accession>
<dbReference type="GO" id="GO:0008237">
    <property type="term" value="F:metallopeptidase activity"/>
    <property type="evidence" value="ECO:0007669"/>
    <property type="project" value="InterPro"/>
</dbReference>
<proteinExistence type="evidence at transcript level"/>
<name>F2E4H5_HORVV</name>
<organism evidence="1">
    <name type="scientific">Hordeum vulgare subsp. vulgare</name>
    <name type="common">Domesticated barley</name>
    <dbReference type="NCBI Taxonomy" id="112509"/>
    <lineage>
        <taxon>Eukaryota</taxon>
        <taxon>Viridiplantae</taxon>
        <taxon>Streptophyta</taxon>
        <taxon>Embryophyta</taxon>
        <taxon>Tracheophyta</taxon>
        <taxon>Spermatophyta</taxon>
        <taxon>Magnoliopsida</taxon>
        <taxon>Liliopsida</taxon>
        <taxon>Poales</taxon>
        <taxon>Poaceae</taxon>
        <taxon>BOP clade</taxon>
        <taxon>Pooideae</taxon>
        <taxon>Triticodae</taxon>
        <taxon>Triticeae</taxon>
        <taxon>Hordeinae</taxon>
        <taxon>Hordeum</taxon>
    </lineage>
</organism>
<dbReference type="SUPFAM" id="SSF55486">
    <property type="entry name" value="Metalloproteases ('zincins'), catalytic domain"/>
    <property type="match status" value="1"/>
</dbReference>
<dbReference type="InterPro" id="IPR024079">
    <property type="entry name" value="MetalloPept_cat_dom_sf"/>
</dbReference>
<reference evidence="1" key="1">
    <citation type="journal article" date="2011" name="Plant Physiol.">
        <title>Comprehensive sequence analysis of 24,783 barley full-length cDNAs derived from 12 clone libraries.</title>
        <authorList>
            <person name="Matsumoto T."/>
            <person name="Tanaka T."/>
            <person name="Sakai H."/>
            <person name="Amano N."/>
            <person name="Kanamori H."/>
            <person name="Kurita K."/>
            <person name="Kikuta A."/>
            <person name="Kamiya K."/>
            <person name="Yamamoto M."/>
            <person name="Ikawa H."/>
            <person name="Fujii N."/>
            <person name="Hori K."/>
            <person name="Itoh T."/>
            <person name="Sato K."/>
        </authorList>
    </citation>
    <scope>NUCLEOTIDE SEQUENCE</scope>
    <source>
        <tissue evidence="1">Shoot and root</tissue>
    </source>
</reference>
<dbReference type="AlphaFoldDB" id="F2E4H5"/>
<sequence length="668" mass="74540">MDITSAINQLKQKASATSDDSALESIYNDLATLLHTKQILGSSKQATVPSARTASAEFDRVESPLSPVEDGCFSGALDGLSIEVRVDSKRGIVSADIRNNRAYVGSIRTDPGATYSPVPFLEALGIIGEDRNYNTTKGTITLLPGNSTKDFTFVIQLKKPLMGILTRDPVRIPVNFKTKFFREINIKYIVEKGLRFTTDSFAFRQRQINLQKVFEIYGINLNISIKDSIEASSEWDTSAGFSALYETFTTHSNIPVDNESWDVCIMHLGSSNEAGLLGVMFDDRGRRALAVFAGEIEDRFRANSIMSLEAKILQTTAHELGHALNLAHRFERGVGRADSLSCMNYSWRFSQGGDSAYWQGFDFVFDGDEISFLLHAPLYKIIFGGLEFHQVNYWVGNGVYSPYLKETLDNRFTLDLHSPAQTFPFGEPVILEASLAASQPQPVPAFMLDIKAGFLEILVTKVPAVSPFAEATPEVTTKFKPLMRKCYDSFEHHETAKRQIETVTISTNSPLKQNINVHFGSSGFAFAQPGTYRITAILSTYQDQRLEQEYIVKSNIVTIRIEYPHNSTEEEDVNVLMRPDVGRFIATGGNSHLEQAEVTKLEDSVLRRKNLVGVNRALLLSSVNNPRTSLAKRDDLIHNFKSACHRLDETTRKATVKFISETFGVKEK</sequence>
<protein>
    <submittedName>
        <fullName evidence="1">Predicted protein</fullName>
    </submittedName>
</protein>
<evidence type="ECO:0000313" key="1">
    <source>
        <dbReference type="EMBL" id="BAK02247.1"/>
    </source>
</evidence>
<dbReference type="EMBL" id="AK371049">
    <property type="protein sequence ID" value="BAK02247.1"/>
    <property type="molecule type" value="mRNA"/>
</dbReference>
<dbReference type="Gene3D" id="3.40.390.10">
    <property type="entry name" value="Collagenase (Catalytic Domain)"/>
    <property type="match status" value="1"/>
</dbReference>